<name>A0ABU4FBP5_9ACTN</name>
<dbReference type="Proteomes" id="UP001187346">
    <property type="component" value="Unassembled WGS sequence"/>
</dbReference>
<sequence>MAYSTHMAAALSGATVSQLRSWRINRGAKGQFLMPELGTRPRAAYSFRDVLALRTCVRLRQDFSLQKIRTAIGTLRGLGETAHLASYQLVTDGSSIVLYDDEHPTDLLDRPGQRVVATLTDILEPFAPRPGVVVPHLLHPATHVAVDPANQGGHPVITGTRVPYEAVAELLEDGVPLERIPDYYPAVTVEAARDAAEFARYVDSYLPSGNRAS</sequence>
<evidence type="ECO:0000313" key="2">
    <source>
        <dbReference type="Proteomes" id="UP001187346"/>
    </source>
</evidence>
<dbReference type="SUPFAM" id="SSF46689">
    <property type="entry name" value="Homeodomain-like"/>
    <property type="match status" value="1"/>
</dbReference>
<proteinExistence type="predicted"/>
<dbReference type="InterPro" id="IPR036388">
    <property type="entry name" value="WH-like_DNA-bd_sf"/>
</dbReference>
<evidence type="ECO:0000313" key="1">
    <source>
        <dbReference type="EMBL" id="MDV7216710.1"/>
    </source>
</evidence>
<dbReference type="RefSeq" id="WP_317771228.1">
    <property type="nucleotide sequence ID" value="NZ_JAWMAJ010000031.1"/>
</dbReference>
<organism evidence="1 2">
    <name type="scientific">Streptomyces prunicolor</name>
    <dbReference type="NCBI Taxonomy" id="67348"/>
    <lineage>
        <taxon>Bacteria</taxon>
        <taxon>Bacillati</taxon>
        <taxon>Actinomycetota</taxon>
        <taxon>Actinomycetes</taxon>
        <taxon>Kitasatosporales</taxon>
        <taxon>Streptomycetaceae</taxon>
        <taxon>Streptomyces</taxon>
    </lineage>
</organism>
<keyword evidence="2" id="KW-1185">Reference proteome</keyword>
<dbReference type="Pfam" id="PF04255">
    <property type="entry name" value="DUF433"/>
    <property type="match status" value="1"/>
</dbReference>
<gene>
    <name evidence="1" type="ORF">R5A26_12185</name>
</gene>
<dbReference type="InterPro" id="IPR007367">
    <property type="entry name" value="DUF433"/>
</dbReference>
<accession>A0ABU4FBP5</accession>
<dbReference type="InterPro" id="IPR009057">
    <property type="entry name" value="Homeodomain-like_sf"/>
</dbReference>
<dbReference type="EMBL" id="JAWMAJ010000031">
    <property type="protein sequence ID" value="MDV7216710.1"/>
    <property type="molecule type" value="Genomic_DNA"/>
</dbReference>
<protein>
    <submittedName>
        <fullName evidence="1">DUF433 domain-containing protein</fullName>
    </submittedName>
</protein>
<reference evidence="1 2" key="1">
    <citation type="submission" date="2023-10" db="EMBL/GenBank/DDBJ databases">
        <title>Characterization of rhizosphere-enriched actinobacteria from wheat plants lab-grown on chernevaya soil.</title>
        <authorList>
            <person name="Tikhonova E.N."/>
            <person name="Konopkin A."/>
            <person name="Kravchenko I.K."/>
        </authorList>
    </citation>
    <scope>NUCLEOTIDE SEQUENCE [LARGE SCALE GENOMIC DNA]</scope>
    <source>
        <strain evidence="1 2">RR29</strain>
    </source>
</reference>
<comment type="caution">
    <text evidence="1">The sequence shown here is derived from an EMBL/GenBank/DDBJ whole genome shotgun (WGS) entry which is preliminary data.</text>
</comment>
<dbReference type="Gene3D" id="1.10.10.10">
    <property type="entry name" value="Winged helix-like DNA-binding domain superfamily/Winged helix DNA-binding domain"/>
    <property type="match status" value="1"/>
</dbReference>